<proteinExistence type="predicted"/>
<protein>
    <submittedName>
        <fullName evidence="1">Uncharacterized protein</fullName>
    </submittedName>
</protein>
<organism evidence="1 2">
    <name type="scientific">Mycolicibacillus parakoreensis</name>
    <dbReference type="NCBI Taxonomy" id="1069221"/>
    <lineage>
        <taxon>Bacteria</taxon>
        <taxon>Bacillati</taxon>
        <taxon>Actinomycetota</taxon>
        <taxon>Actinomycetes</taxon>
        <taxon>Mycobacteriales</taxon>
        <taxon>Mycobacteriaceae</taxon>
        <taxon>Mycolicibacillus</taxon>
    </lineage>
</organism>
<name>A0ABY3TXW7_9MYCO</name>
<dbReference type="EMBL" id="CP092365">
    <property type="protein sequence ID" value="ULN52563.1"/>
    <property type="molecule type" value="Genomic_DNA"/>
</dbReference>
<keyword evidence="2" id="KW-1185">Reference proteome</keyword>
<dbReference type="RefSeq" id="WP_240170835.1">
    <property type="nucleotide sequence ID" value="NZ_CP092365.1"/>
</dbReference>
<dbReference type="Proteomes" id="UP001055200">
    <property type="component" value="Chromosome"/>
</dbReference>
<sequence length="132" mass="14837">MSDLDGVTQLDQPDPRGILALRNLPDDLQAAEDSTQSADFVRELNWQWWQPGTWSVGTYDDVRQAEDAALNVLRAVGFTPAWSDRLRPATDAERTLLAYLDYELPDELYTVVSFPSPGVRCRRFPQIEGAAP</sequence>
<evidence type="ECO:0000313" key="1">
    <source>
        <dbReference type="EMBL" id="ULN52563.1"/>
    </source>
</evidence>
<accession>A0ABY3TXW7</accession>
<reference evidence="1" key="1">
    <citation type="submission" date="2022-08" db="EMBL/GenBank/DDBJ databases">
        <title>Complete genome sequence of 14 non-tuberculosis mycobacteria type-strains.</title>
        <authorList>
            <person name="Igarashi Y."/>
            <person name="Osugi A."/>
            <person name="Mitarai S."/>
        </authorList>
    </citation>
    <scope>NUCLEOTIDE SEQUENCE</scope>
    <source>
        <strain evidence="1">DSM 45575</strain>
    </source>
</reference>
<gene>
    <name evidence="1" type="ORF">MIU77_17280</name>
</gene>
<evidence type="ECO:0000313" key="2">
    <source>
        <dbReference type="Proteomes" id="UP001055200"/>
    </source>
</evidence>